<feature type="transmembrane region" description="Helical" evidence="11">
    <location>
        <begin position="21"/>
        <end position="40"/>
    </location>
</feature>
<evidence type="ECO:0000256" key="10">
    <source>
        <dbReference type="SAM" id="MobiDB-lite"/>
    </source>
</evidence>
<evidence type="ECO:0000256" key="3">
    <source>
        <dbReference type="ARBA" id="ARBA00022475"/>
    </source>
</evidence>
<evidence type="ECO:0000256" key="9">
    <source>
        <dbReference type="RuleBase" id="RU000630"/>
    </source>
</evidence>
<dbReference type="PRINTS" id="PR00206">
    <property type="entry name" value="CONNEXIN"/>
</dbReference>
<keyword evidence="8 11" id="KW-0472">Membrane</keyword>
<keyword evidence="15" id="KW-1185">Reference proteome</keyword>
<evidence type="ECO:0000313" key="14">
    <source>
        <dbReference type="EMBL" id="PWA17612.1"/>
    </source>
</evidence>
<dbReference type="Proteomes" id="UP000250572">
    <property type="component" value="Unassembled WGS sequence"/>
</dbReference>
<feature type="transmembrane region" description="Helical" evidence="11">
    <location>
        <begin position="532"/>
        <end position="554"/>
    </location>
</feature>
<feature type="domain" description="Connexin N-terminal" evidence="12">
    <location>
        <begin position="42"/>
        <end position="75"/>
    </location>
</feature>
<comment type="subunit">
    <text evidence="9">A connexon is composed of a hexamer of connexins.</text>
</comment>
<feature type="compositionally biased region" description="Basic residues" evidence="10">
    <location>
        <begin position="450"/>
        <end position="459"/>
    </location>
</feature>
<accession>A0A315V3A6</accession>
<dbReference type="InterPro" id="IPR019570">
    <property type="entry name" value="Connexin_CCC"/>
</dbReference>
<feature type="domain" description="Connexin cysteine-rich" evidence="13">
    <location>
        <begin position="203"/>
        <end position="269"/>
    </location>
</feature>
<keyword evidence="5 9" id="KW-0303">Gap junction</keyword>
<evidence type="ECO:0000256" key="8">
    <source>
        <dbReference type="ARBA" id="ARBA00023136"/>
    </source>
</evidence>
<evidence type="ECO:0000256" key="5">
    <source>
        <dbReference type="ARBA" id="ARBA00022868"/>
    </source>
</evidence>
<keyword evidence="7 11" id="KW-1133">Transmembrane helix</keyword>
<dbReference type="PANTHER" id="PTHR11984:SF6">
    <property type="entry name" value="GAP JUNCTION GAMMA-1 PROTEIN"/>
    <property type="match status" value="1"/>
</dbReference>
<evidence type="ECO:0000256" key="11">
    <source>
        <dbReference type="SAM" id="Phobius"/>
    </source>
</evidence>
<evidence type="ECO:0000256" key="1">
    <source>
        <dbReference type="ARBA" id="ARBA00004610"/>
    </source>
</evidence>
<name>A0A315V3A6_GAMAF</name>
<feature type="compositionally biased region" description="Basic residues" evidence="10">
    <location>
        <begin position="505"/>
        <end position="514"/>
    </location>
</feature>
<feature type="region of interest" description="Disordered" evidence="10">
    <location>
        <begin position="415"/>
        <end position="434"/>
    </location>
</feature>
<sequence length="668" mass="74650">MSWSFLTRLLEEIHNHSTFVGKLWLTVLIVFRIVLTAVGGESIYYDEQSKFVCNSGQPGCENVCYDAFAPLSHVRFWVFQIILVAMPSLMYMGYAVNKIARLDEAKGTIGSAGIRAAGGGYTHRKPRKICFGARQHRGIEETEEDQEDDPMIYEVPEIEPPKRPRDPLQPTPRPKIRHDGRKRIRDEGLMRVYVLQLVTRTILEASFLAGQYLLYGFRVKPIFVCSGKPCPHSVDCFVSRPTEKTIFLRIMYGVTVLCLSLNVWEMLHLGIGSICDILRRRRSPPQDDEYQLGLLGTNGGGEGSVGGTAPEAGSEGGVGGDGAADYVGYPFSWNTPSAPPGYNIVVKPEQMPYTDLSNAKMACKQNRANIAQEEQQQFGSNEDNFPTGGEARVALNKDMIQQAHEQLEAAIQAYSQQHQAEEHLGDNQDDKPQSNIIQAQPQPQLQPQKERKHRVKHGKGGSSGGGSSSNSSSSKSGEGKPSSKTLLARTALSPLTSDLSPLAQHRVKERRNRRREGLTGKEGMRGQILKPLLSLMITVLLLASLLTTFIWYTLENKTTVVCVDTIVLLPSVCFSAMENFEAVPERALDSWHSQVEQKEPDYFLVSSSLDRLLMNSSFLAWRRSSLRLRASLVLRRSRRRRILMRRIQQSFSGIRALAVPFLLPDYKN</sequence>
<feature type="region of interest" description="Disordered" evidence="10">
    <location>
        <begin position="439"/>
        <end position="484"/>
    </location>
</feature>
<organism evidence="14 15">
    <name type="scientific">Gambusia affinis</name>
    <name type="common">Western mosquitofish</name>
    <name type="synonym">Heterandria affinis</name>
    <dbReference type="NCBI Taxonomy" id="33528"/>
    <lineage>
        <taxon>Eukaryota</taxon>
        <taxon>Metazoa</taxon>
        <taxon>Chordata</taxon>
        <taxon>Craniata</taxon>
        <taxon>Vertebrata</taxon>
        <taxon>Euteleostomi</taxon>
        <taxon>Actinopterygii</taxon>
        <taxon>Neopterygii</taxon>
        <taxon>Teleostei</taxon>
        <taxon>Neoteleostei</taxon>
        <taxon>Acanthomorphata</taxon>
        <taxon>Ovalentaria</taxon>
        <taxon>Atherinomorphae</taxon>
        <taxon>Cyprinodontiformes</taxon>
        <taxon>Poeciliidae</taxon>
        <taxon>Poeciliinae</taxon>
        <taxon>Gambusia</taxon>
    </lineage>
</organism>
<keyword evidence="4 9" id="KW-0812">Transmembrane</keyword>
<dbReference type="PANTHER" id="PTHR11984">
    <property type="entry name" value="CONNEXIN"/>
    <property type="match status" value="1"/>
</dbReference>
<dbReference type="GO" id="GO:0005922">
    <property type="term" value="C:connexin complex"/>
    <property type="evidence" value="ECO:0007669"/>
    <property type="project" value="InterPro"/>
</dbReference>
<evidence type="ECO:0000256" key="6">
    <source>
        <dbReference type="ARBA" id="ARBA00022949"/>
    </source>
</evidence>
<dbReference type="EMBL" id="NHOQ01002357">
    <property type="protein sequence ID" value="PWA17612.1"/>
    <property type="molecule type" value="Genomic_DNA"/>
</dbReference>
<comment type="subcellular location">
    <subcellularLocation>
        <location evidence="1">Cell junction</location>
        <location evidence="1">Gap junction</location>
    </subcellularLocation>
    <subcellularLocation>
        <location evidence="2 9">Cell membrane</location>
        <topology evidence="2 9">Multi-pass membrane protein</topology>
    </subcellularLocation>
</comment>
<dbReference type="InterPro" id="IPR017990">
    <property type="entry name" value="Connexin_CS"/>
</dbReference>
<feature type="region of interest" description="Disordered" evidence="10">
    <location>
        <begin position="498"/>
        <end position="522"/>
    </location>
</feature>
<protein>
    <recommendedName>
        <fullName evidence="9">Gap junction protein</fullName>
    </recommendedName>
</protein>
<dbReference type="AlphaFoldDB" id="A0A315V3A6"/>
<dbReference type="InterPro" id="IPR000500">
    <property type="entry name" value="Connexin"/>
</dbReference>
<dbReference type="Pfam" id="PF00029">
    <property type="entry name" value="Connexin"/>
    <property type="match status" value="1"/>
</dbReference>
<dbReference type="SMART" id="SM00037">
    <property type="entry name" value="CNX"/>
    <property type="match status" value="1"/>
</dbReference>
<evidence type="ECO:0000259" key="12">
    <source>
        <dbReference type="SMART" id="SM00037"/>
    </source>
</evidence>
<dbReference type="GO" id="GO:0007267">
    <property type="term" value="P:cell-cell signaling"/>
    <property type="evidence" value="ECO:0007669"/>
    <property type="project" value="TreeGrafter"/>
</dbReference>
<evidence type="ECO:0000313" key="15">
    <source>
        <dbReference type="Proteomes" id="UP000250572"/>
    </source>
</evidence>
<feature type="compositionally biased region" description="Low complexity" evidence="10">
    <location>
        <begin position="468"/>
        <end position="484"/>
    </location>
</feature>
<keyword evidence="3" id="KW-1003">Cell membrane</keyword>
<evidence type="ECO:0000259" key="13">
    <source>
        <dbReference type="SMART" id="SM01089"/>
    </source>
</evidence>
<feature type="region of interest" description="Disordered" evidence="10">
    <location>
        <begin position="157"/>
        <end position="178"/>
    </location>
</feature>
<evidence type="ECO:0000256" key="7">
    <source>
        <dbReference type="ARBA" id="ARBA00022989"/>
    </source>
</evidence>
<comment type="caution">
    <text evidence="14">The sequence shown here is derived from an EMBL/GenBank/DDBJ whole genome shotgun (WGS) entry which is preliminary data.</text>
</comment>
<dbReference type="InterPro" id="IPR013092">
    <property type="entry name" value="Connexin_N"/>
</dbReference>
<evidence type="ECO:0000256" key="4">
    <source>
        <dbReference type="ARBA" id="ARBA00022692"/>
    </source>
</evidence>
<proteinExistence type="inferred from homology"/>
<dbReference type="Gene3D" id="1.20.1440.80">
    <property type="entry name" value="Gap junction channel protein cysteine-rich domain"/>
    <property type="match status" value="1"/>
</dbReference>
<dbReference type="GO" id="GO:0005243">
    <property type="term" value="F:gap junction channel activity"/>
    <property type="evidence" value="ECO:0007669"/>
    <property type="project" value="TreeGrafter"/>
</dbReference>
<comment type="similarity">
    <text evidence="9">Belongs to the connexin family.</text>
</comment>
<dbReference type="PROSITE" id="PS00408">
    <property type="entry name" value="CONNEXINS_2"/>
    <property type="match status" value="1"/>
</dbReference>
<evidence type="ECO:0000256" key="2">
    <source>
        <dbReference type="ARBA" id="ARBA00004651"/>
    </source>
</evidence>
<keyword evidence="6" id="KW-0965">Cell junction</keyword>
<dbReference type="InterPro" id="IPR038359">
    <property type="entry name" value="Connexin_N_sf"/>
</dbReference>
<feature type="transmembrane region" description="Helical" evidence="11">
    <location>
        <begin position="76"/>
        <end position="96"/>
    </location>
</feature>
<feature type="compositionally biased region" description="Basic and acidic residues" evidence="10">
    <location>
        <begin position="419"/>
        <end position="432"/>
    </location>
</feature>
<dbReference type="STRING" id="33528.ENSGAFP00000003422"/>
<comment type="function">
    <text evidence="9">One gap junction consists of a cluster of closely packed pairs of transmembrane channels, the connexons, through which materials of low MW diffuse from one cell to a neighboring cell.</text>
</comment>
<gene>
    <name evidence="14" type="ORF">CCH79_00008298</name>
</gene>
<feature type="transmembrane region" description="Helical" evidence="11">
    <location>
        <begin position="250"/>
        <end position="271"/>
    </location>
</feature>
<dbReference type="SMART" id="SM01089">
    <property type="entry name" value="Connexin_CCC"/>
    <property type="match status" value="1"/>
</dbReference>
<reference evidence="14 15" key="1">
    <citation type="journal article" date="2018" name="G3 (Bethesda)">
        <title>A High-Quality Reference Genome for the Invasive Mosquitofish Gambusia affinis Using a Chicago Library.</title>
        <authorList>
            <person name="Hoffberg S.L."/>
            <person name="Troendle N.J."/>
            <person name="Glenn T.C."/>
            <person name="Mahmud O."/>
            <person name="Louha S."/>
            <person name="Chalopin D."/>
            <person name="Bennetzen J.L."/>
            <person name="Mauricio R."/>
        </authorList>
    </citation>
    <scope>NUCLEOTIDE SEQUENCE [LARGE SCALE GENOMIC DNA]</scope>
    <source>
        <strain evidence="14">NE01/NJP1002.9</strain>
        <tissue evidence="14">Muscle</tissue>
    </source>
</reference>